<dbReference type="RefSeq" id="WP_168859755.1">
    <property type="nucleotide sequence ID" value="NZ_CP051204.2"/>
</dbReference>
<sequence length="154" mass="16882">MKTLPFFLFVAAVVTSCSQSGSQANKNTDSLKTDVTSGSSDGCFLKTNGKDSVSLQLHIRDTSISGDLSYRYFEKDKNTGTISGNIRNNIIHAQYAFMSEGVQNTRPVVFKLQDDKIYEAVPDSINPEGIPVFTNNDAALKFDVEPLSKISCKE</sequence>
<accession>A0ABX6L9G8</accession>
<keyword evidence="2" id="KW-1185">Reference proteome</keyword>
<dbReference type="Proteomes" id="UP000503144">
    <property type="component" value="Chromosome"/>
</dbReference>
<gene>
    <name evidence="1" type="ORF">HF324_01945</name>
</gene>
<dbReference type="EMBL" id="CP051204">
    <property type="protein sequence ID" value="QJB36687.1"/>
    <property type="molecule type" value="Genomic_DNA"/>
</dbReference>
<protein>
    <submittedName>
        <fullName evidence="1">Uncharacterized protein</fullName>
    </submittedName>
</protein>
<proteinExistence type="predicted"/>
<evidence type="ECO:0000313" key="2">
    <source>
        <dbReference type="Proteomes" id="UP000503144"/>
    </source>
</evidence>
<reference evidence="1 2" key="2">
    <citation type="submission" date="2020-09" db="EMBL/GenBank/DDBJ databases">
        <authorList>
            <person name="Kittiwongwattana C."/>
        </authorList>
    </citation>
    <scope>NUCLEOTIDE SEQUENCE [LARGE SCALE GENOMIC DNA]</scope>
    <source>
        <strain evidence="1 2">1303</strain>
    </source>
</reference>
<name>A0ABX6L9G8_9BACT</name>
<organism evidence="1 2">
    <name type="scientific">Chitinophaga oryzae</name>
    <dbReference type="NCBI Taxonomy" id="2725414"/>
    <lineage>
        <taxon>Bacteria</taxon>
        <taxon>Pseudomonadati</taxon>
        <taxon>Bacteroidota</taxon>
        <taxon>Chitinophagia</taxon>
        <taxon>Chitinophagales</taxon>
        <taxon>Chitinophagaceae</taxon>
        <taxon>Chitinophaga</taxon>
    </lineage>
</organism>
<dbReference type="PROSITE" id="PS51257">
    <property type="entry name" value="PROKAR_LIPOPROTEIN"/>
    <property type="match status" value="1"/>
</dbReference>
<evidence type="ECO:0000313" key="1">
    <source>
        <dbReference type="EMBL" id="QJB36687.1"/>
    </source>
</evidence>
<reference evidence="2" key="1">
    <citation type="submission" date="2020-04" db="EMBL/GenBank/DDBJ databases">
        <authorList>
            <person name="Kittiwongwattana C."/>
        </authorList>
    </citation>
    <scope>NUCLEOTIDE SEQUENCE [LARGE SCALE GENOMIC DNA]</scope>
    <source>
        <strain evidence="2">1303</strain>
    </source>
</reference>